<dbReference type="InterPro" id="IPR025714">
    <property type="entry name" value="Methyltranfer_dom"/>
</dbReference>
<keyword evidence="3" id="KW-1185">Reference proteome</keyword>
<dbReference type="PANTHER" id="PTHR43861">
    <property type="entry name" value="TRANS-ACONITATE 2-METHYLTRANSFERASE-RELATED"/>
    <property type="match status" value="1"/>
</dbReference>
<dbReference type="InterPro" id="IPR029063">
    <property type="entry name" value="SAM-dependent_MTases_sf"/>
</dbReference>
<reference evidence="3" key="1">
    <citation type="submission" date="2016-02" db="EMBL/GenBank/DDBJ databases">
        <authorList>
            <person name="Dunlap C."/>
        </authorList>
    </citation>
    <scope>NUCLEOTIDE SEQUENCE [LARGE SCALE GENOMIC DNA]</scope>
    <source>
        <strain evidence="3">NRRL B-41092</strain>
    </source>
</reference>
<dbReference type="GO" id="GO:0008168">
    <property type="term" value="F:methyltransferase activity"/>
    <property type="evidence" value="ECO:0007669"/>
    <property type="project" value="UniProtKB-KW"/>
</dbReference>
<organism evidence="2 3">
    <name type="scientific">Bacillus nakamurai</name>
    <dbReference type="NCBI Taxonomy" id="1793963"/>
    <lineage>
        <taxon>Bacteria</taxon>
        <taxon>Bacillati</taxon>
        <taxon>Bacillota</taxon>
        <taxon>Bacilli</taxon>
        <taxon>Bacillales</taxon>
        <taxon>Bacillaceae</taxon>
        <taxon>Bacillus</taxon>
    </lineage>
</organism>
<dbReference type="AlphaFoldDB" id="A0A150FCW7"/>
<feature type="domain" description="Methyltransferase" evidence="1">
    <location>
        <begin position="63"/>
        <end position="184"/>
    </location>
</feature>
<gene>
    <name evidence="2" type="ORF">AXI58_07850</name>
</gene>
<dbReference type="Proteomes" id="UP000075430">
    <property type="component" value="Unassembled WGS sequence"/>
</dbReference>
<proteinExistence type="predicted"/>
<name>A0A150FCW7_9BACI</name>
<evidence type="ECO:0000313" key="3">
    <source>
        <dbReference type="Proteomes" id="UP000075430"/>
    </source>
</evidence>
<dbReference type="RefSeq" id="WP_061520269.1">
    <property type="nucleotide sequence ID" value="NZ_JARLZY010000002.1"/>
</dbReference>
<dbReference type="GO" id="GO:0032259">
    <property type="term" value="P:methylation"/>
    <property type="evidence" value="ECO:0007669"/>
    <property type="project" value="UniProtKB-KW"/>
</dbReference>
<dbReference type="OrthoDB" id="9791837at2"/>
<keyword evidence="2" id="KW-0489">Methyltransferase</keyword>
<comment type="caution">
    <text evidence="2">The sequence shown here is derived from an EMBL/GenBank/DDBJ whole genome shotgun (WGS) entry which is preliminary data.</text>
</comment>
<dbReference type="STRING" id="1793963.AXI58_07850"/>
<keyword evidence="2" id="KW-0808">Transferase</keyword>
<accession>A0A150FCW7</accession>
<dbReference type="Pfam" id="PF13847">
    <property type="entry name" value="Methyltransf_31"/>
    <property type="match status" value="1"/>
</dbReference>
<dbReference type="SUPFAM" id="SSF53335">
    <property type="entry name" value="S-adenosyl-L-methionine-dependent methyltransferases"/>
    <property type="match status" value="1"/>
</dbReference>
<dbReference type="PANTHER" id="PTHR43861:SF1">
    <property type="entry name" value="TRANS-ACONITATE 2-METHYLTRANSFERASE"/>
    <property type="match status" value="1"/>
</dbReference>
<evidence type="ECO:0000259" key="1">
    <source>
        <dbReference type="Pfam" id="PF13847"/>
    </source>
</evidence>
<dbReference type="CDD" id="cd02440">
    <property type="entry name" value="AdoMet_MTases"/>
    <property type="match status" value="1"/>
</dbReference>
<dbReference type="EMBL" id="LSBA01000004">
    <property type="protein sequence ID" value="KXZ22680.1"/>
    <property type="molecule type" value="Genomic_DNA"/>
</dbReference>
<evidence type="ECO:0000313" key="2">
    <source>
        <dbReference type="EMBL" id="KXZ22680.1"/>
    </source>
</evidence>
<sequence>MGIETIVRESEANRIQAQTWFSHPEKSKVSFRYDERETSSIRSISIETFLSFYSSNFNREPFSILDIGCGQGQVIQYLNNRYQEVELTGIDSSAQAISSAKKLGINAAFICSNVENIMQYVSNKYDVIFIHLCFGLFKNPIDVVNTLIHLLSDESCIYIVDLDRNSLRDGLNTAQSREEEAYLKDQYRASLTLAEFKQLLCLVTKKQQGVSFHVGNSFIGGFDETSSQFFSLIRNNNLQFALRAGVREQVKQSQMPALLHGWIIKNKRYT</sequence>
<protein>
    <submittedName>
        <fullName evidence="2">SAM-dependent methyltransferase</fullName>
    </submittedName>
</protein>
<dbReference type="Gene3D" id="3.40.50.150">
    <property type="entry name" value="Vaccinia Virus protein VP39"/>
    <property type="match status" value="1"/>
</dbReference>